<dbReference type="InterPro" id="IPR015797">
    <property type="entry name" value="NUDIX_hydrolase-like_dom_sf"/>
</dbReference>
<proteinExistence type="predicted"/>
<dbReference type="Pfam" id="PF00293">
    <property type="entry name" value="NUDIX"/>
    <property type="match status" value="1"/>
</dbReference>
<protein>
    <submittedName>
        <fullName evidence="3">NUDIX hydrolase</fullName>
    </submittedName>
</protein>
<dbReference type="Proteomes" id="UP000176992">
    <property type="component" value="Unassembled WGS sequence"/>
</dbReference>
<evidence type="ECO:0000256" key="1">
    <source>
        <dbReference type="ARBA" id="ARBA00022801"/>
    </source>
</evidence>
<organism evidence="3 4">
    <name type="scientific">Candidatus Glassbacteria bacterium GWA2_58_10</name>
    <dbReference type="NCBI Taxonomy" id="1817865"/>
    <lineage>
        <taxon>Bacteria</taxon>
        <taxon>Candidatus Glassiibacteriota</taxon>
    </lineage>
</organism>
<comment type="caution">
    <text evidence="3">The sequence shown here is derived from an EMBL/GenBank/DDBJ whole genome shotgun (WGS) entry which is preliminary data.</text>
</comment>
<dbReference type="InterPro" id="IPR000086">
    <property type="entry name" value="NUDIX_hydrolase_dom"/>
</dbReference>
<evidence type="ECO:0000259" key="2">
    <source>
        <dbReference type="PROSITE" id="PS51462"/>
    </source>
</evidence>
<dbReference type="CDD" id="cd04692">
    <property type="entry name" value="NUDIX_Hydrolase"/>
    <property type="match status" value="1"/>
</dbReference>
<keyword evidence="1 3" id="KW-0378">Hydrolase</keyword>
<dbReference type="PANTHER" id="PTHR10885">
    <property type="entry name" value="ISOPENTENYL-DIPHOSPHATE DELTA-ISOMERASE"/>
    <property type="match status" value="1"/>
</dbReference>
<feature type="domain" description="Nudix hydrolase" evidence="2">
    <location>
        <begin position="31"/>
        <end position="165"/>
    </location>
</feature>
<evidence type="ECO:0000313" key="3">
    <source>
        <dbReference type="EMBL" id="OGF99521.1"/>
    </source>
</evidence>
<dbReference type="AlphaFoldDB" id="A0A1F5YI37"/>
<dbReference type="Gene3D" id="3.90.79.10">
    <property type="entry name" value="Nucleoside Triphosphate Pyrophosphohydrolase"/>
    <property type="match status" value="1"/>
</dbReference>
<name>A0A1F5YI37_9BACT</name>
<dbReference type="SUPFAM" id="SSF55811">
    <property type="entry name" value="Nudix"/>
    <property type="match status" value="1"/>
</dbReference>
<dbReference type="PANTHER" id="PTHR10885:SF0">
    <property type="entry name" value="ISOPENTENYL-DIPHOSPHATE DELTA-ISOMERASE"/>
    <property type="match status" value="1"/>
</dbReference>
<dbReference type="InterPro" id="IPR020084">
    <property type="entry name" value="NUDIX_hydrolase_CS"/>
</dbReference>
<dbReference type="PROSITE" id="PS00893">
    <property type="entry name" value="NUDIX_BOX"/>
    <property type="match status" value="1"/>
</dbReference>
<reference evidence="3 4" key="1">
    <citation type="journal article" date="2016" name="Nat. Commun.">
        <title>Thousands of microbial genomes shed light on interconnected biogeochemical processes in an aquifer system.</title>
        <authorList>
            <person name="Anantharaman K."/>
            <person name="Brown C.T."/>
            <person name="Hug L.A."/>
            <person name="Sharon I."/>
            <person name="Castelle C.J."/>
            <person name="Probst A.J."/>
            <person name="Thomas B.C."/>
            <person name="Singh A."/>
            <person name="Wilkins M.J."/>
            <person name="Karaoz U."/>
            <person name="Brodie E.L."/>
            <person name="Williams K.H."/>
            <person name="Hubbard S.S."/>
            <person name="Banfield J.F."/>
        </authorList>
    </citation>
    <scope>NUCLEOTIDE SEQUENCE [LARGE SCALE GENOMIC DNA]</scope>
</reference>
<gene>
    <name evidence="3" type="ORF">A2Z86_07915</name>
</gene>
<dbReference type="PROSITE" id="PS51462">
    <property type="entry name" value="NUDIX"/>
    <property type="match status" value="1"/>
</dbReference>
<dbReference type="GO" id="GO:0016787">
    <property type="term" value="F:hydrolase activity"/>
    <property type="evidence" value="ECO:0007669"/>
    <property type="project" value="UniProtKB-KW"/>
</dbReference>
<accession>A0A1F5YI37</accession>
<dbReference type="EMBL" id="MFIV01000019">
    <property type="protein sequence ID" value="OGF99521.1"/>
    <property type="molecule type" value="Genomic_DNA"/>
</dbReference>
<evidence type="ECO:0000313" key="4">
    <source>
        <dbReference type="Proteomes" id="UP000176992"/>
    </source>
</evidence>
<sequence>MDTEEIFDVVDESGRVIGSAPRGRVHGDPSLLHRSVHVLVLNGNGELFLQKRSANKDIQPGKWDTSVGGHVGLGEEVQAAARREMEEELGIREAEIGFLYSYLWRSAVESELVTSYLCRYEGPIRVLRSEIEEGLYWSLPAIEIKLGSGTFTPNFEEEYSRLKKYLQGKSGMP</sequence>